<reference evidence="3 4" key="1">
    <citation type="submission" date="2017-04" db="EMBL/GenBank/DDBJ databases">
        <title>Novel microbial lineages endemic to geothermal iron-oxide mats fill important gaps in the evolutionary history of Archaea.</title>
        <authorList>
            <person name="Jay Z.J."/>
            <person name="Beam J.P."/>
            <person name="Dlakic M."/>
            <person name="Rusch D.B."/>
            <person name="Kozubal M.A."/>
            <person name="Inskeep W.P."/>
        </authorList>
    </citation>
    <scope>NUCLEOTIDE SEQUENCE [LARGE SCALE GENOMIC DNA]</scope>
    <source>
        <strain evidence="3">OSP_D</strain>
    </source>
</reference>
<dbReference type="PANTHER" id="PTHR39159:SF1">
    <property type="entry name" value="UPF0374 PROTEIN YGAC"/>
    <property type="match status" value="1"/>
</dbReference>
<accession>A0A2R6ACA4</accession>
<proteinExistence type="predicted"/>
<protein>
    <recommendedName>
        <fullName evidence="2">DUF402 domain-containing protein</fullName>
    </recommendedName>
</protein>
<dbReference type="InterPro" id="IPR050212">
    <property type="entry name" value="Ntdp-like"/>
</dbReference>
<sequence length="443" mass="50247">MGYLVGFLKFTVTGVYSSAISKMLLENGHEPTRLSNTLVQRLGIAARNDEPDVVIKDMSRWQGVVLIGDGAKVLADEITDKVKQSAMFYLPKVYGAIYKARILEKVRNGFIVDLDGRKGLLKTKLYETEIMAVQVTGYARSVSKLLVTDTLRVRAGGSEAIRLSRGRMSQPDLPAGWKWKKNGSEEDRKAVSEKARDVEEMVSSPEVPEGRCIAQGVDYVELVFGYDAKKVLDEWRRKLVPTMNGHHYLKSLGPEYSALVEFAERVQPFVGEQFEQIVKDTLIKGVYPRSTEEIKIFHMKPNGVDVEQSPAYVLHSDEKTIITKRRIRSSGKYDGLNAEKSPGDYAITEFRIDEWFEKTTYYRRDGSEIGVYANISTPPEVSKTFIRYIDLYIDVVRSGENVSIIDQDELERAYKNGHINEYLYQKAIEVAQKVAEELKTKKL</sequence>
<dbReference type="GO" id="GO:0016787">
    <property type="term" value="F:hydrolase activity"/>
    <property type="evidence" value="ECO:0007669"/>
    <property type="project" value="UniProtKB-KW"/>
</dbReference>
<gene>
    <name evidence="3" type="ORF">B9Q01_02745</name>
</gene>
<comment type="caution">
    <text evidence="3">The sequence shown here is derived from an EMBL/GenBank/DDBJ whole genome shotgun (WGS) entry which is preliminary data.</text>
</comment>
<keyword evidence="1" id="KW-0378">Hydrolase</keyword>
<dbReference type="Pfam" id="PF04167">
    <property type="entry name" value="DUF402"/>
    <property type="match status" value="1"/>
</dbReference>
<feature type="domain" description="DUF402" evidence="2">
    <location>
        <begin position="312"/>
        <end position="441"/>
    </location>
</feature>
<evidence type="ECO:0000313" key="3">
    <source>
        <dbReference type="EMBL" id="PSN83986.1"/>
    </source>
</evidence>
<dbReference type="Gene3D" id="2.40.380.10">
    <property type="entry name" value="FomD-like"/>
    <property type="match status" value="1"/>
</dbReference>
<organism evidence="3 4">
    <name type="scientific">Candidatus Marsarchaeota G1 archaeon OSP_D</name>
    <dbReference type="NCBI Taxonomy" id="1978155"/>
    <lineage>
        <taxon>Archaea</taxon>
        <taxon>Candidatus Marsarchaeota</taxon>
        <taxon>Candidatus Marsarchaeota group 1</taxon>
    </lineage>
</organism>
<evidence type="ECO:0000313" key="4">
    <source>
        <dbReference type="Proteomes" id="UP000240880"/>
    </source>
</evidence>
<dbReference type="InterPro" id="IPR035930">
    <property type="entry name" value="FomD-like_sf"/>
</dbReference>
<dbReference type="InterPro" id="IPR007295">
    <property type="entry name" value="DUF402"/>
</dbReference>
<dbReference type="EMBL" id="NEXC01000010">
    <property type="protein sequence ID" value="PSN83986.1"/>
    <property type="molecule type" value="Genomic_DNA"/>
</dbReference>
<dbReference type="PANTHER" id="PTHR39159">
    <property type="match status" value="1"/>
</dbReference>
<evidence type="ECO:0000256" key="1">
    <source>
        <dbReference type="ARBA" id="ARBA00022801"/>
    </source>
</evidence>
<dbReference type="AlphaFoldDB" id="A0A2R6ACA4"/>
<dbReference type="Proteomes" id="UP000240880">
    <property type="component" value="Unassembled WGS sequence"/>
</dbReference>
<evidence type="ECO:0000259" key="2">
    <source>
        <dbReference type="Pfam" id="PF04167"/>
    </source>
</evidence>
<name>A0A2R6ACA4_9ARCH</name>
<dbReference type="SUPFAM" id="SSF159234">
    <property type="entry name" value="FomD-like"/>
    <property type="match status" value="1"/>
</dbReference>